<keyword evidence="1" id="KW-1133">Transmembrane helix</keyword>
<protein>
    <submittedName>
        <fullName evidence="2">Uncharacterized protein</fullName>
    </submittedName>
</protein>
<reference evidence="2" key="1">
    <citation type="submission" date="2022-06" db="EMBL/GenBank/DDBJ databases">
        <title>Sphingomonas sp. nov. isolated from rhizosphere soil of tomato.</title>
        <authorList>
            <person name="Dong H."/>
            <person name="Gao R."/>
        </authorList>
    </citation>
    <scope>NUCLEOTIDE SEQUENCE</scope>
    <source>
        <strain evidence="2">MMSM24</strain>
    </source>
</reference>
<accession>A0AA41ZD09</accession>
<evidence type="ECO:0000313" key="3">
    <source>
        <dbReference type="Proteomes" id="UP001165565"/>
    </source>
</evidence>
<dbReference type="EMBL" id="JANFAV010000017">
    <property type="protein sequence ID" value="MCW6536896.1"/>
    <property type="molecule type" value="Genomic_DNA"/>
</dbReference>
<gene>
    <name evidence="2" type="ORF">NEE01_19125</name>
</gene>
<keyword evidence="1" id="KW-0472">Membrane</keyword>
<dbReference type="Proteomes" id="UP001165565">
    <property type="component" value="Unassembled WGS sequence"/>
</dbReference>
<comment type="caution">
    <text evidence="2">The sequence shown here is derived from an EMBL/GenBank/DDBJ whole genome shotgun (WGS) entry which is preliminary data.</text>
</comment>
<dbReference type="RefSeq" id="WP_265270699.1">
    <property type="nucleotide sequence ID" value="NZ_JANFAV010000017.1"/>
</dbReference>
<sequence>MSFHSRSEVALYVLFVVQKAYNLEAVAMVTQNRSYAIRLSVSDSRAARPPPCLVSARGQSLAGIANFVGLAVGLIRAFVQRTALRGRRASRLEKLGYGST</sequence>
<keyword evidence="1" id="KW-0812">Transmembrane</keyword>
<dbReference type="AlphaFoldDB" id="A0AA41ZD09"/>
<feature type="transmembrane region" description="Helical" evidence="1">
    <location>
        <begin position="60"/>
        <end position="79"/>
    </location>
</feature>
<evidence type="ECO:0000256" key="1">
    <source>
        <dbReference type="SAM" id="Phobius"/>
    </source>
</evidence>
<proteinExistence type="predicted"/>
<keyword evidence="3" id="KW-1185">Reference proteome</keyword>
<name>A0AA41ZD09_9SPHN</name>
<evidence type="ECO:0000313" key="2">
    <source>
        <dbReference type="EMBL" id="MCW6536896.1"/>
    </source>
</evidence>
<organism evidence="2 3">
    <name type="scientific">Sphingomonas lycopersici</name>
    <dbReference type="NCBI Taxonomy" id="2951807"/>
    <lineage>
        <taxon>Bacteria</taxon>
        <taxon>Pseudomonadati</taxon>
        <taxon>Pseudomonadota</taxon>
        <taxon>Alphaproteobacteria</taxon>
        <taxon>Sphingomonadales</taxon>
        <taxon>Sphingomonadaceae</taxon>
        <taxon>Sphingomonas</taxon>
    </lineage>
</organism>